<dbReference type="Proteomes" id="UP000799429">
    <property type="component" value="Unassembled WGS sequence"/>
</dbReference>
<feature type="compositionally biased region" description="Polar residues" evidence="4">
    <location>
        <begin position="101"/>
        <end position="112"/>
    </location>
</feature>
<evidence type="ECO:0000256" key="1">
    <source>
        <dbReference type="ARBA" id="ARBA00022707"/>
    </source>
</evidence>
<dbReference type="EMBL" id="MU006090">
    <property type="protein sequence ID" value="KAF2842480.1"/>
    <property type="molecule type" value="Genomic_DNA"/>
</dbReference>
<comment type="caution">
    <text evidence="5">The sequence shown here is derived from an EMBL/GenBank/DDBJ whole genome shotgun (WGS) entry which is preliminary data.</text>
</comment>
<accession>A0A9P4SIM2</accession>
<reference evidence="5" key="1">
    <citation type="journal article" date="2020" name="Stud. Mycol.">
        <title>101 Dothideomycetes genomes: a test case for predicting lifestyles and emergence of pathogens.</title>
        <authorList>
            <person name="Haridas S."/>
            <person name="Albert R."/>
            <person name="Binder M."/>
            <person name="Bloem J."/>
            <person name="Labutti K."/>
            <person name="Salamov A."/>
            <person name="Andreopoulos B."/>
            <person name="Baker S."/>
            <person name="Barry K."/>
            <person name="Bills G."/>
            <person name="Bluhm B."/>
            <person name="Cannon C."/>
            <person name="Castanera R."/>
            <person name="Culley D."/>
            <person name="Daum C."/>
            <person name="Ezra D."/>
            <person name="Gonzalez J."/>
            <person name="Henrissat B."/>
            <person name="Kuo A."/>
            <person name="Liang C."/>
            <person name="Lipzen A."/>
            <person name="Lutzoni F."/>
            <person name="Magnuson J."/>
            <person name="Mondo S."/>
            <person name="Nolan M."/>
            <person name="Ohm R."/>
            <person name="Pangilinan J."/>
            <person name="Park H.-J."/>
            <person name="Ramirez L."/>
            <person name="Alfaro M."/>
            <person name="Sun H."/>
            <person name="Tritt A."/>
            <person name="Yoshinaga Y."/>
            <person name="Zwiers L.-H."/>
            <person name="Turgeon B."/>
            <person name="Goodwin S."/>
            <person name="Spatafora J."/>
            <person name="Crous P."/>
            <person name="Grigoriev I."/>
        </authorList>
    </citation>
    <scope>NUCLEOTIDE SEQUENCE</scope>
    <source>
        <strain evidence="5">CBS 101060</strain>
    </source>
</reference>
<evidence type="ECO:0000256" key="2">
    <source>
        <dbReference type="ARBA" id="ARBA00023139"/>
    </source>
</evidence>
<dbReference type="Pfam" id="PF15811">
    <property type="entry name" value="SVIP"/>
    <property type="match status" value="1"/>
</dbReference>
<gene>
    <name evidence="5" type="ORF">M501DRAFT_998799</name>
</gene>
<evidence type="ECO:0000313" key="5">
    <source>
        <dbReference type="EMBL" id="KAF2842480.1"/>
    </source>
</evidence>
<keyword evidence="2" id="KW-0564">Palmitate</keyword>
<evidence type="ECO:0000256" key="3">
    <source>
        <dbReference type="ARBA" id="ARBA00023288"/>
    </source>
</evidence>
<keyword evidence="3" id="KW-0449">Lipoprotein</keyword>
<keyword evidence="1" id="KW-0519">Myristate</keyword>
<keyword evidence="6" id="KW-1185">Reference proteome</keyword>
<organism evidence="5 6">
    <name type="scientific">Patellaria atrata CBS 101060</name>
    <dbReference type="NCBI Taxonomy" id="1346257"/>
    <lineage>
        <taxon>Eukaryota</taxon>
        <taxon>Fungi</taxon>
        <taxon>Dikarya</taxon>
        <taxon>Ascomycota</taxon>
        <taxon>Pezizomycotina</taxon>
        <taxon>Dothideomycetes</taxon>
        <taxon>Dothideomycetes incertae sedis</taxon>
        <taxon>Patellariales</taxon>
        <taxon>Patellariaceae</taxon>
        <taxon>Patellaria</taxon>
    </lineage>
</organism>
<evidence type="ECO:0000256" key="4">
    <source>
        <dbReference type="SAM" id="MobiDB-lite"/>
    </source>
</evidence>
<dbReference type="AlphaFoldDB" id="A0A9P4SIM2"/>
<dbReference type="InterPro" id="IPR031632">
    <property type="entry name" value="SVIP"/>
</dbReference>
<name>A0A9P4SIM2_9PEZI</name>
<dbReference type="OrthoDB" id="5415072at2759"/>
<evidence type="ECO:0000313" key="6">
    <source>
        <dbReference type="Proteomes" id="UP000799429"/>
    </source>
</evidence>
<sequence>MGNLCGKQSKSENFSGEGRVLGAAPIPAAAPRAPVPSEQQRQKAVPKVGGPARTLGGSSVGETRGDDPKAAAARAAEERANRATATGKLGKQLEAQRKQTRTATLEQVSQENRAQRDADAGMEARNWN</sequence>
<feature type="region of interest" description="Disordered" evidence="4">
    <location>
        <begin position="1"/>
        <end position="128"/>
    </location>
</feature>
<protein>
    <submittedName>
        <fullName evidence="5">Uncharacterized protein</fullName>
    </submittedName>
</protein>
<feature type="compositionally biased region" description="Low complexity" evidence="4">
    <location>
        <begin position="23"/>
        <end position="36"/>
    </location>
</feature>
<feature type="compositionally biased region" description="Basic and acidic residues" evidence="4">
    <location>
        <begin position="63"/>
        <end position="81"/>
    </location>
</feature>
<feature type="compositionally biased region" description="Polar residues" evidence="4">
    <location>
        <begin position="1"/>
        <end position="14"/>
    </location>
</feature>
<proteinExistence type="predicted"/>